<evidence type="ECO:0000313" key="3">
    <source>
        <dbReference type="Proteomes" id="UP001204376"/>
    </source>
</evidence>
<evidence type="ECO:0000259" key="1">
    <source>
        <dbReference type="Pfam" id="PF11716"/>
    </source>
</evidence>
<dbReference type="Gene3D" id="1.20.120.450">
    <property type="entry name" value="dinb family like domain"/>
    <property type="match status" value="1"/>
</dbReference>
<dbReference type="InterPro" id="IPR034660">
    <property type="entry name" value="DinB/YfiT-like"/>
</dbReference>
<keyword evidence="3" id="KW-1185">Reference proteome</keyword>
<protein>
    <submittedName>
        <fullName evidence="2">Maleylpyruvate isomerase N-terminal domain-containing protein</fullName>
    </submittedName>
</protein>
<dbReference type="GO" id="GO:0016853">
    <property type="term" value="F:isomerase activity"/>
    <property type="evidence" value="ECO:0007669"/>
    <property type="project" value="UniProtKB-KW"/>
</dbReference>
<dbReference type="Proteomes" id="UP001204376">
    <property type="component" value="Unassembled WGS sequence"/>
</dbReference>
<comment type="caution">
    <text evidence="2">The sequence shown here is derived from an EMBL/GenBank/DDBJ whole genome shotgun (WGS) entry which is preliminary data.</text>
</comment>
<reference evidence="2 3" key="1">
    <citation type="submission" date="2022-07" db="EMBL/GenBank/DDBJ databases">
        <title>Mucilaginibacter sp. JC4.</title>
        <authorList>
            <person name="Le V."/>
            <person name="Ko S.-R."/>
            <person name="Ahn C.-Y."/>
            <person name="Oh H.-M."/>
        </authorList>
    </citation>
    <scope>NUCLEOTIDE SEQUENCE [LARGE SCALE GENOMIC DNA]</scope>
    <source>
        <strain evidence="2 3">JC4</strain>
    </source>
</reference>
<proteinExistence type="predicted"/>
<sequence>MQQVIPIPTLHLFPVLDELLIGLLKSLSADDWNKPTVARLWTVKDIAAHLLDTNVRTISYAQGYEVAIAKQINGYQDLVTYLNELNATWVNAMKRVSPQLLIEQLEGTGKQYIKHLHTLQPFGQAKYPVSWAGEETSLNWFDIAREYTEKWHHQQQIRDAVGMPGLMTKELFYPCIDTFMYALPHTYRNINAVEGTVIKITISSDIGGDWYLQKAADNWQLLKQQPPGTTHAEVIIDPDTAWKFFTKAITPQAAMERSTLKGNSQLGNTVFSTIAVMA</sequence>
<organism evidence="2 3">
    <name type="scientific">Mucilaginibacter aquariorum</name>
    <dbReference type="NCBI Taxonomy" id="2967225"/>
    <lineage>
        <taxon>Bacteria</taxon>
        <taxon>Pseudomonadati</taxon>
        <taxon>Bacteroidota</taxon>
        <taxon>Sphingobacteriia</taxon>
        <taxon>Sphingobacteriales</taxon>
        <taxon>Sphingobacteriaceae</taxon>
        <taxon>Mucilaginibacter</taxon>
    </lineage>
</organism>
<feature type="domain" description="Mycothiol-dependent maleylpyruvate isomerase metal-binding" evidence="1">
    <location>
        <begin position="20"/>
        <end position="157"/>
    </location>
</feature>
<dbReference type="RefSeq" id="WP_256536882.1">
    <property type="nucleotide sequence ID" value="NZ_JANHOH010000001.1"/>
</dbReference>
<dbReference type="EMBL" id="JANHOH010000001">
    <property type="protein sequence ID" value="MCQ6956670.1"/>
    <property type="molecule type" value="Genomic_DNA"/>
</dbReference>
<evidence type="ECO:0000313" key="2">
    <source>
        <dbReference type="EMBL" id="MCQ6956670.1"/>
    </source>
</evidence>
<dbReference type="Pfam" id="PF11716">
    <property type="entry name" value="MDMPI_N"/>
    <property type="match status" value="1"/>
</dbReference>
<keyword evidence="2" id="KW-0413">Isomerase</keyword>
<gene>
    <name evidence="2" type="ORF">NPE20_01815</name>
</gene>
<dbReference type="InterPro" id="IPR024344">
    <property type="entry name" value="MDMPI_metal-binding"/>
</dbReference>
<dbReference type="SUPFAM" id="SSF109854">
    <property type="entry name" value="DinB/YfiT-like putative metalloenzymes"/>
    <property type="match status" value="1"/>
</dbReference>
<name>A0ABT1SWE9_9SPHI</name>
<accession>A0ABT1SWE9</accession>